<dbReference type="STRING" id="1227455.C449_06216"/>
<keyword evidence="2" id="KW-0812">Transmembrane</keyword>
<feature type="domain" description="DUF7322" evidence="3">
    <location>
        <begin position="50"/>
        <end position="109"/>
    </location>
</feature>
<dbReference type="PATRIC" id="fig|1227455.4.peg.1267"/>
<proteinExistence type="predicted"/>
<protein>
    <recommendedName>
        <fullName evidence="3">DUF7322 domain-containing protein</fullName>
    </recommendedName>
</protein>
<keyword evidence="2" id="KW-0472">Membrane</keyword>
<dbReference type="Proteomes" id="UP000011669">
    <property type="component" value="Unassembled WGS sequence"/>
</dbReference>
<feature type="transmembrane region" description="Helical" evidence="2">
    <location>
        <begin position="88"/>
        <end position="104"/>
    </location>
</feature>
<dbReference type="InParanoid" id="M0MKC6"/>
<evidence type="ECO:0000313" key="5">
    <source>
        <dbReference type="Proteomes" id="UP000011669"/>
    </source>
</evidence>
<dbReference type="InterPro" id="IPR055746">
    <property type="entry name" value="DUF7322"/>
</dbReference>
<evidence type="ECO:0000313" key="4">
    <source>
        <dbReference type="EMBL" id="EMA45833.1"/>
    </source>
</evidence>
<name>M0MKC6_9EURY</name>
<keyword evidence="5" id="KW-1185">Reference proteome</keyword>
<comment type="caution">
    <text evidence="4">The sequence shown here is derived from an EMBL/GenBank/DDBJ whole genome shotgun (WGS) entry which is preliminary data.</text>
</comment>
<keyword evidence="2" id="KW-1133">Transmembrane helix</keyword>
<feature type="compositionally biased region" description="Acidic residues" evidence="1">
    <location>
        <begin position="1"/>
        <end position="15"/>
    </location>
</feature>
<evidence type="ECO:0000256" key="2">
    <source>
        <dbReference type="SAM" id="Phobius"/>
    </source>
</evidence>
<feature type="region of interest" description="Disordered" evidence="1">
    <location>
        <begin position="1"/>
        <end position="24"/>
    </location>
</feature>
<feature type="transmembrane region" description="Helical" evidence="2">
    <location>
        <begin position="58"/>
        <end position="82"/>
    </location>
</feature>
<reference evidence="4 5" key="1">
    <citation type="journal article" date="2014" name="PLoS Genet.">
        <title>Phylogenetically driven sequencing of extremely halophilic archaea reveals strategies for static and dynamic osmo-response.</title>
        <authorList>
            <person name="Becker E.A."/>
            <person name="Seitzer P.M."/>
            <person name="Tritt A."/>
            <person name="Larsen D."/>
            <person name="Krusor M."/>
            <person name="Yao A.I."/>
            <person name="Wu D."/>
            <person name="Madern D."/>
            <person name="Eisen J.A."/>
            <person name="Darling A.E."/>
            <person name="Facciotti M.T."/>
        </authorList>
    </citation>
    <scope>NUCLEOTIDE SEQUENCE [LARGE SCALE GENOMIC DNA]</scope>
    <source>
        <strain evidence="4 5">DSM 5350</strain>
    </source>
</reference>
<gene>
    <name evidence="4" type="ORF">C449_06216</name>
</gene>
<dbReference type="RefSeq" id="WP_006077101.1">
    <property type="nucleotide sequence ID" value="NZ_AOMD01000016.1"/>
</dbReference>
<sequence>MPDDPPGDSTPDDAGDSLPGADLGLDVGALDAELGPDDPSVSIPDTSDVDASPKLLRAFWGSVFAIKIGVIAATLGLLMGYFRGRWRLAGLGVAIGLVAFANGYRRYRRYQNR</sequence>
<dbReference type="Pfam" id="PF24008">
    <property type="entry name" value="DUF7322"/>
    <property type="match status" value="1"/>
</dbReference>
<dbReference type="AlphaFoldDB" id="M0MKC6"/>
<evidence type="ECO:0000256" key="1">
    <source>
        <dbReference type="SAM" id="MobiDB-lite"/>
    </source>
</evidence>
<evidence type="ECO:0000259" key="3">
    <source>
        <dbReference type="Pfam" id="PF24008"/>
    </source>
</evidence>
<accession>M0MKC6</accession>
<dbReference type="EMBL" id="AOMD01000016">
    <property type="protein sequence ID" value="EMA45833.1"/>
    <property type="molecule type" value="Genomic_DNA"/>
</dbReference>
<dbReference type="OrthoDB" id="214173at2157"/>
<organism evidence="4 5">
    <name type="scientific">Halococcus saccharolyticus DSM 5350</name>
    <dbReference type="NCBI Taxonomy" id="1227455"/>
    <lineage>
        <taxon>Archaea</taxon>
        <taxon>Methanobacteriati</taxon>
        <taxon>Methanobacteriota</taxon>
        <taxon>Stenosarchaea group</taxon>
        <taxon>Halobacteria</taxon>
        <taxon>Halobacteriales</taxon>
        <taxon>Halococcaceae</taxon>
        <taxon>Halococcus</taxon>
    </lineage>
</organism>